<dbReference type="Pfam" id="PF13426">
    <property type="entry name" value="PAS_9"/>
    <property type="match status" value="2"/>
</dbReference>
<dbReference type="Gene3D" id="3.30.450.20">
    <property type="entry name" value="PAS domain"/>
    <property type="match status" value="2"/>
</dbReference>
<proteinExistence type="predicted"/>
<keyword evidence="3" id="KW-1185">Reference proteome</keyword>
<gene>
    <name evidence="2" type="ORF">K6K41_10045</name>
</gene>
<sequence length="334" mass="37509">MVLAEALDLVGDSVVTVDVDGRIKSWNLAAAALYGVKPNDALNQDIEPLLGTYPEEAKLQLQTRGSWTGRLERKRADGSTIRVRARLARFSTAASDDDRTIDVSTLIDETHPAEKKLQDIEYRYRNLFGAVAASFWELDFVAVGEMLRDLRQTGVTDLRSYFAQNPKYVRDMMRATRIIDMNDRSMQLFEGSKRDLLNSSIDQFWPYESTKDFASSVLAAIGGDPHFIVETRMQTLLGRVFDVLFTVTFLPGTVGTGTLLIGITDISDRVKASKDLQEANLRHRMFLEVSSVALSEMISPELAHCFEDLRATSVIDLSAYIDEHPEFIDLRSPM</sequence>
<dbReference type="CDD" id="cd00130">
    <property type="entry name" value="PAS"/>
    <property type="match status" value="2"/>
</dbReference>
<dbReference type="AlphaFoldDB" id="A0A9E6RBG5"/>
<organism evidence="2 3">
    <name type="scientific">Chenggangzhangella methanolivorans</name>
    <dbReference type="NCBI Taxonomy" id="1437009"/>
    <lineage>
        <taxon>Bacteria</taxon>
        <taxon>Pseudomonadati</taxon>
        <taxon>Pseudomonadota</taxon>
        <taxon>Alphaproteobacteria</taxon>
        <taxon>Hyphomicrobiales</taxon>
        <taxon>Methylopilaceae</taxon>
        <taxon>Chenggangzhangella</taxon>
    </lineage>
</organism>
<dbReference type="SMART" id="SM00091">
    <property type="entry name" value="PAS"/>
    <property type="match status" value="2"/>
</dbReference>
<dbReference type="EMBL" id="CP081869">
    <property type="protein sequence ID" value="QZO01691.1"/>
    <property type="molecule type" value="Genomic_DNA"/>
</dbReference>
<evidence type="ECO:0000313" key="2">
    <source>
        <dbReference type="EMBL" id="QZO01691.1"/>
    </source>
</evidence>
<evidence type="ECO:0000313" key="3">
    <source>
        <dbReference type="Proteomes" id="UP000825701"/>
    </source>
</evidence>
<evidence type="ECO:0000259" key="1">
    <source>
        <dbReference type="SMART" id="SM00091"/>
    </source>
</evidence>
<feature type="domain" description="PAS" evidence="1">
    <location>
        <begin position="156"/>
        <end position="222"/>
    </location>
</feature>
<dbReference type="InterPro" id="IPR000014">
    <property type="entry name" value="PAS"/>
</dbReference>
<dbReference type="SUPFAM" id="SSF55785">
    <property type="entry name" value="PYP-like sensor domain (PAS domain)"/>
    <property type="match status" value="2"/>
</dbReference>
<dbReference type="InterPro" id="IPR035965">
    <property type="entry name" value="PAS-like_dom_sf"/>
</dbReference>
<dbReference type="RefSeq" id="WP_261405004.1">
    <property type="nucleotide sequence ID" value="NZ_CP081869.1"/>
</dbReference>
<dbReference type="NCBIfam" id="TIGR00229">
    <property type="entry name" value="sensory_box"/>
    <property type="match status" value="1"/>
</dbReference>
<name>A0A9E6RBG5_9HYPH</name>
<protein>
    <submittedName>
        <fullName evidence="2">PAS domain-containing protein</fullName>
    </submittedName>
</protein>
<dbReference type="KEGG" id="cmet:K6K41_10045"/>
<reference evidence="2" key="1">
    <citation type="submission" date="2021-08" db="EMBL/GenBank/DDBJ databases">
        <authorList>
            <person name="Zhang H."/>
            <person name="Xu M."/>
            <person name="Yu Z."/>
            <person name="Yang L."/>
            <person name="Cai Y."/>
        </authorList>
    </citation>
    <scope>NUCLEOTIDE SEQUENCE</scope>
    <source>
        <strain evidence="2">CHL1</strain>
    </source>
</reference>
<feature type="domain" description="PAS" evidence="1">
    <location>
        <begin position="1"/>
        <end position="66"/>
    </location>
</feature>
<dbReference type="Proteomes" id="UP000825701">
    <property type="component" value="Chromosome"/>
</dbReference>
<accession>A0A9E6RBG5</accession>